<dbReference type="InterPro" id="IPR036909">
    <property type="entry name" value="Cyt_c-like_dom_sf"/>
</dbReference>
<evidence type="ECO:0000256" key="1">
    <source>
        <dbReference type="ARBA" id="ARBA00022617"/>
    </source>
</evidence>
<evidence type="ECO:0000313" key="8">
    <source>
        <dbReference type="Proteomes" id="UP000288178"/>
    </source>
</evidence>
<dbReference type="Proteomes" id="UP000288178">
    <property type="component" value="Unassembled WGS sequence"/>
</dbReference>
<dbReference type="GO" id="GO:0009055">
    <property type="term" value="F:electron transfer activity"/>
    <property type="evidence" value="ECO:0007669"/>
    <property type="project" value="InterPro"/>
</dbReference>
<dbReference type="AlphaFoldDB" id="A0A3S2U8V3"/>
<dbReference type="PROSITE" id="PS51007">
    <property type="entry name" value="CYTC"/>
    <property type="match status" value="1"/>
</dbReference>
<evidence type="ECO:0000256" key="3">
    <source>
        <dbReference type="ARBA" id="ARBA00023004"/>
    </source>
</evidence>
<keyword evidence="1 4" id="KW-0349">Heme</keyword>
<dbReference type="Gene3D" id="1.10.760.10">
    <property type="entry name" value="Cytochrome c-like domain"/>
    <property type="match status" value="1"/>
</dbReference>
<reference evidence="7 8" key="1">
    <citation type="submission" date="2019-01" db="EMBL/GenBank/DDBJ databases">
        <authorList>
            <person name="Chen W.-M."/>
        </authorList>
    </citation>
    <scope>NUCLEOTIDE SEQUENCE [LARGE SCALE GENOMIC DNA]</scope>
    <source>
        <strain evidence="7 8">ICH-3</strain>
    </source>
</reference>
<name>A0A3S2U8V3_9BURK</name>
<dbReference type="EMBL" id="SACT01000003">
    <property type="protein sequence ID" value="RVT51504.1"/>
    <property type="molecule type" value="Genomic_DNA"/>
</dbReference>
<protein>
    <submittedName>
        <fullName evidence="7">DUF1924 domain-containing protein</fullName>
    </submittedName>
</protein>
<dbReference type="InterPro" id="IPR009056">
    <property type="entry name" value="Cyt_c-like_dom"/>
</dbReference>
<feature type="chain" id="PRO_5018703400" evidence="5">
    <location>
        <begin position="28"/>
        <end position="136"/>
    </location>
</feature>
<dbReference type="GO" id="GO:0046872">
    <property type="term" value="F:metal ion binding"/>
    <property type="evidence" value="ECO:0007669"/>
    <property type="project" value="UniProtKB-KW"/>
</dbReference>
<organism evidence="7 8">
    <name type="scientific">Rubrivivax albus</name>
    <dbReference type="NCBI Taxonomy" id="2499835"/>
    <lineage>
        <taxon>Bacteria</taxon>
        <taxon>Pseudomonadati</taxon>
        <taxon>Pseudomonadota</taxon>
        <taxon>Betaproteobacteria</taxon>
        <taxon>Burkholderiales</taxon>
        <taxon>Sphaerotilaceae</taxon>
        <taxon>Rubrivivax</taxon>
    </lineage>
</organism>
<gene>
    <name evidence="7" type="ORF">ENE75_11815</name>
</gene>
<dbReference type="InterPro" id="IPR015170">
    <property type="entry name" value="DUF1924_SHP"/>
</dbReference>
<sequence length="136" mass="14266">MDIPRTLSLRTAGLAVALAGLVGLASAATPADLLAGYQAQAGEAPSATRGQAFFTQRHGGEWACGSCHGHQPVGTGRHASTGKPIEPLAPAANAQRFTDAAKVEKWFRRNCKDVLSRECSAAEKADVLAWLMEVKP</sequence>
<keyword evidence="2 4" id="KW-0479">Metal-binding</keyword>
<accession>A0A3S2U8V3</accession>
<feature type="domain" description="Cytochrome c" evidence="6">
    <location>
        <begin position="45"/>
        <end position="135"/>
    </location>
</feature>
<evidence type="ECO:0000256" key="4">
    <source>
        <dbReference type="PROSITE-ProRule" id="PRU00433"/>
    </source>
</evidence>
<dbReference type="GO" id="GO:0020037">
    <property type="term" value="F:heme binding"/>
    <property type="evidence" value="ECO:0007669"/>
    <property type="project" value="InterPro"/>
</dbReference>
<evidence type="ECO:0000313" key="7">
    <source>
        <dbReference type="EMBL" id="RVT51504.1"/>
    </source>
</evidence>
<dbReference type="Pfam" id="PF09086">
    <property type="entry name" value="DUF1924"/>
    <property type="match status" value="1"/>
</dbReference>
<keyword evidence="3 4" id="KW-0408">Iron</keyword>
<evidence type="ECO:0000256" key="2">
    <source>
        <dbReference type="ARBA" id="ARBA00022723"/>
    </source>
</evidence>
<dbReference type="OrthoDB" id="5295318at2"/>
<evidence type="ECO:0000259" key="6">
    <source>
        <dbReference type="PROSITE" id="PS51007"/>
    </source>
</evidence>
<dbReference type="SUPFAM" id="SSF46626">
    <property type="entry name" value="Cytochrome c"/>
    <property type="match status" value="1"/>
</dbReference>
<keyword evidence="8" id="KW-1185">Reference proteome</keyword>
<feature type="signal peptide" evidence="5">
    <location>
        <begin position="1"/>
        <end position="27"/>
    </location>
</feature>
<comment type="caution">
    <text evidence="7">The sequence shown here is derived from an EMBL/GenBank/DDBJ whole genome shotgun (WGS) entry which is preliminary data.</text>
</comment>
<evidence type="ECO:0000256" key="5">
    <source>
        <dbReference type="SAM" id="SignalP"/>
    </source>
</evidence>
<proteinExistence type="predicted"/>
<keyword evidence="5" id="KW-0732">Signal</keyword>